<evidence type="ECO:0000256" key="7">
    <source>
        <dbReference type="ARBA" id="ARBA00038226"/>
    </source>
</evidence>
<evidence type="ECO:0000313" key="11">
    <source>
        <dbReference type="EMBL" id="KAF7259463.1"/>
    </source>
</evidence>
<keyword evidence="4 8" id="KW-0863">Zinc-finger</keyword>
<evidence type="ECO:0000256" key="8">
    <source>
        <dbReference type="PROSITE-ProRule" id="PRU00723"/>
    </source>
</evidence>
<dbReference type="InterPro" id="IPR000571">
    <property type="entry name" value="Znf_CCCH"/>
</dbReference>
<dbReference type="OrthoDB" id="6285980at2759"/>
<evidence type="ECO:0000256" key="2">
    <source>
        <dbReference type="ARBA" id="ARBA00022723"/>
    </source>
</evidence>
<dbReference type="Gene3D" id="3.30.1370.210">
    <property type="match status" value="1"/>
</dbReference>
<dbReference type="PANTHER" id="PTHR12675:SF12">
    <property type="entry name" value="PROTEIN MUSCLEBLIND"/>
    <property type="match status" value="1"/>
</dbReference>
<comment type="similarity">
    <text evidence="7">Belongs to the muscleblind family.</text>
</comment>
<comment type="caution">
    <text evidence="11">The sequence shown here is derived from an EMBL/GenBank/DDBJ whole genome shotgun (WGS) entry which is preliminary data.</text>
</comment>
<name>A0A8S9Z270_9TREM</name>
<dbReference type="GO" id="GO:0003723">
    <property type="term" value="F:RNA binding"/>
    <property type="evidence" value="ECO:0007669"/>
    <property type="project" value="TreeGrafter"/>
</dbReference>
<evidence type="ECO:0000313" key="12">
    <source>
        <dbReference type="Proteomes" id="UP000822476"/>
    </source>
</evidence>
<dbReference type="PANTHER" id="PTHR12675">
    <property type="entry name" value="MUSCLEBLIND-LIKE PROTEIN"/>
    <property type="match status" value="1"/>
</dbReference>
<protein>
    <recommendedName>
        <fullName evidence="10">C3H1-type domain-containing protein</fullName>
    </recommendedName>
</protein>
<feature type="domain" description="C3H1-type" evidence="10">
    <location>
        <begin position="75"/>
        <end position="103"/>
    </location>
</feature>
<sequence length="443" mass="46265">MIHSASLTDPTVAYPHFNPYPTSNFPGPVVSLPEHHVSNAHPGSVNGLSSATVAALTAAAAASAGIPPNVKDSRWLTLEVCRQYQRNQCSRDENECKFAHPPMHVDVQNGRVVCCYDSIKGKCQRRDPPCKYLHPPQHLCEQLMQNGRNSMIIRNLQLHLLQQQLIAQTNSLMPYNPPGAAIAAAAAAAAAAACAGPNSSPLAGTNNPNSLIYPGPGPMAMNNPAVSNAYPFLNLGFLPYLSALTGSAIPGRVEGSDVMSPLDASTTSTKRGELTDVKNGLPVYLPRSNGLSANGMCTNKTDAHEASPNCVMVVNGGGGPVNSLKEMNGSNHAIPVTLRSNSGTAPPAATNLYTLQHPQNTTLLNLPPPPPPPPQGAAAAAAGHPTGAHHHPMASLSAASLAAAAAAVINGNTVTPSHYSAVPDHTGYFQPTFHIEIPPYAYH</sequence>
<feature type="zinc finger region" description="C3H1-type" evidence="8">
    <location>
        <begin position="75"/>
        <end position="103"/>
    </location>
</feature>
<keyword evidence="2 8" id="KW-0479">Metal-binding</keyword>
<dbReference type="EMBL" id="JTDE01001191">
    <property type="protein sequence ID" value="KAF7259463.1"/>
    <property type="molecule type" value="Genomic_DNA"/>
</dbReference>
<feature type="compositionally biased region" description="Pro residues" evidence="9">
    <location>
        <begin position="366"/>
        <end position="375"/>
    </location>
</feature>
<evidence type="ECO:0000256" key="6">
    <source>
        <dbReference type="ARBA" id="ARBA00023242"/>
    </source>
</evidence>
<keyword evidence="12" id="KW-1185">Reference proteome</keyword>
<dbReference type="InterPro" id="IPR054429">
    <property type="entry name" value="Znf-CCCH_Muscleblind-like"/>
</dbReference>
<dbReference type="PROSITE" id="PS50103">
    <property type="entry name" value="ZF_C3H1"/>
    <property type="match status" value="2"/>
</dbReference>
<comment type="subcellular location">
    <subcellularLocation>
        <location evidence="1">Nucleus</location>
    </subcellularLocation>
</comment>
<evidence type="ECO:0000256" key="9">
    <source>
        <dbReference type="SAM" id="MobiDB-lite"/>
    </source>
</evidence>
<dbReference type="SMART" id="SM00356">
    <property type="entry name" value="ZnF_C3H1"/>
    <property type="match status" value="2"/>
</dbReference>
<keyword evidence="6" id="KW-0539">Nucleus</keyword>
<reference evidence="11" key="1">
    <citation type="submission" date="2019-07" db="EMBL/GenBank/DDBJ databases">
        <title>Annotation for the trematode Paragonimus miyazaki's.</title>
        <authorList>
            <person name="Choi Y.-J."/>
        </authorList>
    </citation>
    <scope>NUCLEOTIDE SEQUENCE</scope>
    <source>
        <strain evidence="11">Japan</strain>
    </source>
</reference>
<dbReference type="GO" id="GO:0043484">
    <property type="term" value="P:regulation of RNA splicing"/>
    <property type="evidence" value="ECO:0007669"/>
    <property type="project" value="TreeGrafter"/>
</dbReference>
<evidence type="ECO:0000259" key="10">
    <source>
        <dbReference type="PROSITE" id="PS50103"/>
    </source>
</evidence>
<dbReference type="AlphaFoldDB" id="A0A8S9Z270"/>
<dbReference type="GO" id="GO:0005737">
    <property type="term" value="C:cytoplasm"/>
    <property type="evidence" value="ECO:0007669"/>
    <property type="project" value="TreeGrafter"/>
</dbReference>
<accession>A0A8S9Z270</accession>
<dbReference type="Proteomes" id="UP000822476">
    <property type="component" value="Unassembled WGS sequence"/>
</dbReference>
<dbReference type="GO" id="GO:0005654">
    <property type="term" value="C:nucleoplasm"/>
    <property type="evidence" value="ECO:0007669"/>
    <property type="project" value="TreeGrafter"/>
</dbReference>
<proteinExistence type="inferred from homology"/>
<feature type="compositionally biased region" description="Low complexity" evidence="9">
    <location>
        <begin position="376"/>
        <end position="386"/>
    </location>
</feature>
<feature type="domain" description="C3H1-type" evidence="10">
    <location>
        <begin position="109"/>
        <end position="137"/>
    </location>
</feature>
<evidence type="ECO:0000256" key="1">
    <source>
        <dbReference type="ARBA" id="ARBA00004123"/>
    </source>
</evidence>
<evidence type="ECO:0000256" key="4">
    <source>
        <dbReference type="ARBA" id="ARBA00022771"/>
    </source>
</evidence>
<keyword evidence="3" id="KW-0677">Repeat</keyword>
<feature type="zinc finger region" description="C3H1-type" evidence="8">
    <location>
        <begin position="109"/>
        <end position="137"/>
    </location>
</feature>
<evidence type="ECO:0000256" key="3">
    <source>
        <dbReference type="ARBA" id="ARBA00022737"/>
    </source>
</evidence>
<dbReference type="Pfam" id="PF22628">
    <property type="entry name" value="zf-CCCH_10"/>
    <property type="match status" value="1"/>
</dbReference>
<keyword evidence="5 8" id="KW-0862">Zinc</keyword>
<dbReference type="GO" id="GO:0008270">
    <property type="term" value="F:zinc ion binding"/>
    <property type="evidence" value="ECO:0007669"/>
    <property type="project" value="UniProtKB-KW"/>
</dbReference>
<evidence type="ECO:0000256" key="5">
    <source>
        <dbReference type="ARBA" id="ARBA00022833"/>
    </source>
</evidence>
<organism evidence="11 12">
    <name type="scientific">Paragonimus skrjabini miyazakii</name>
    <dbReference type="NCBI Taxonomy" id="59628"/>
    <lineage>
        <taxon>Eukaryota</taxon>
        <taxon>Metazoa</taxon>
        <taxon>Spiralia</taxon>
        <taxon>Lophotrochozoa</taxon>
        <taxon>Platyhelminthes</taxon>
        <taxon>Trematoda</taxon>
        <taxon>Digenea</taxon>
        <taxon>Plagiorchiida</taxon>
        <taxon>Troglotremata</taxon>
        <taxon>Troglotrematidae</taxon>
        <taxon>Paragonimus</taxon>
    </lineage>
</organism>
<gene>
    <name evidence="11" type="ORF">EG68_05102</name>
</gene>
<feature type="region of interest" description="Disordered" evidence="9">
    <location>
        <begin position="365"/>
        <end position="393"/>
    </location>
</feature>
<dbReference type="FunFam" id="3.30.1370.210:FF:000005">
    <property type="entry name" value="Muscleblind, isoform M"/>
    <property type="match status" value="1"/>
</dbReference>